<feature type="DNA-binding region" description="Homeobox" evidence="11">
    <location>
        <begin position="789"/>
        <end position="848"/>
    </location>
</feature>
<feature type="compositionally biased region" description="Low complexity" evidence="13">
    <location>
        <begin position="1792"/>
        <end position="1804"/>
    </location>
</feature>
<comment type="subcellular location">
    <subcellularLocation>
        <location evidence="2 11 12">Nucleus</location>
    </subcellularLocation>
</comment>
<feature type="region of interest" description="Disordered" evidence="13">
    <location>
        <begin position="204"/>
        <end position="252"/>
    </location>
</feature>
<dbReference type="PROSITE" id="PS00032">
    <property type="entry name" value="ANTENNAPEDIA"/>
    <property type="match status" value="6"/>
</dbReference>
<evidence type="ECO:0000256" key="4">
    <source>
        <dbReference type="ARBA" id="ARBA00023015"/>
    </source>
</evidence>
<feature type="DNA-binding region" description="Homeobox" evidence="11">
    <location>
        <begin position="526"/>
        <end position="585"/>
    </location>
</feature>
<dbReference type="InterPro" id="IPR017970">
    <property type="entry name" value="Homeobox_CS"/>
</dbReference>
<evidence type="ECO:0000256" key="9">
    <source>
        <dbReference type="ARBA" id="ARBA00038135"/>
    </source>
</evidence>
<comment type="similarity">
    <text evidence="10">Belongs to the Antp homeobox family. Deformed subfamily.</text>
</comment>
<feature type="region of interest" description="Disordered" evidence="13">
    <location>
        <begin position="1716"/>
        <end position="1808"/>
    </location>
</feature>
<sequence length="1832" mass="211158">MSSYFVNSLFSKYKTGESLRPNYYDCGFAQDLGGRPTVVYGPSAGGTFQHPSQIQEFYHGTSSLSSPPYQQNPCAVTCHGDPASFYGYEPLQRQSLFSTQESDIVQYTDCKLASSGLGEEAESSEQSPSPSQLFPWMRPQAAAGRRRGRQTYSRYQTLELEKEFLFNPYLTRKRRIEVSHALGLTERQVKIWFQNRRMKWKKENNKDKFPSSKCEQEELEKQKMERAQDTEEGLDGQKGEKTSMKRSRRRTQCGYPRSGLMTETLRNLRRSFTWVNAWDNESNYRIYPWMRSTGTDRKRGRQTYTRYQTLELEKEFHYNRYLTRRRRIEIAHALCLTERQIKIWFQNRRMKWKKENKTPRLATYPTCNDLRSSSDYTSFLAFFKHKDDTVNMNFYHFPCGAPGCVLDPGTICHLKITCKETDCVQTCCWLVLEHGTFYSSTKQICMRSLHEQSVEVWQNSDQDIRHADNKGLRKNFVKERKAYAKRPQHCARNGDLLYSQQKALAIVYPWMQRMNSCNSSVFGPSGRRGRQTYTRYQTLELEKEFHFNRYLTRRRRIEIAHSLCLTERQIKIWFQNRRMKWKKESKLLNSSLQSTGEEEKAAELLNMHNYITRSSRVLCTNHARFEGSNFFFKKRQLRVSRSSQKRSTVHCYNSLIHHKSETGSMHSTSYGYNYNGMDLSVSRGAASSSHYGDKSQSHGGKNEPTPSDPASSSTHFTEVEETSASSETEEATPRTSSSTSSTSRAQPENIPLDEETAHQSRAKNHLKNEGFRQVTVLDTVHTDMTGPDGKRARTAYTRYQTLELEKEFHFNRYLTRRRRIEIAHALCLSERQIKIWFQNRRMKWKKDNKLKSMSLERKVCLDNQGSAQSKLNPKELTLDAKTKGSAIKVLPFGLQLKNMRMRCYRLPLTQSMEIQICTPKSRSSTNPKWSTMVIGLDHNGMQSNIGLFIKMRIQRSADEKTQAQGVPDCGVNLRVLVHPAILDYLCVISINYPPSSDRHSNYVDPKFPPCEEYSQSDYLPSHSQDYFSNHKRDSSYQHGATYPRAPSSSQPYPPCQGSGLQPSVVSPRTHPPAGLIPEDKHNCQSTSPNSPPSCSQISLDSKPLDSPCQDPVVYPWMKKVHISTANPAYCGPDSKRSRTAYTRQQVLELEKEFHYNRYLTRRRRIEIAHTLRLSERQIKIWFQNRRMKWKKDHKLPNTKIRSNTPLWLSPEPGNEAAPCLLCFTVYPGFLQSPRKIKSKTQSEQEIPKVSQINIYTDIRLCSPAPVHTTLQQSAEMLATSNDSGESALRKTVIPKTTQRIPVPASSNNNSTVLPGASKSSPAKAQSSSSPATKQIFPWMKESRQNSKQKSSPPVAGTSKRARTAYTSAQLVELEKEFHFNRYLCRPRRVEMANLLNLSERQIKIWFQNRRMKYKKDQKSSHHTTREGSRRSNADNKHKVDDDSLHVLYKKQPDIYILINLERYYFSLHKKRLSKDKENNVEKGIQNKRYEFSQYFQSDKITSQLCVCINIKVRLALSSLVCWRFLCWLREAMNFEFEREIGFINSQPSLAECLTSFPAVLETFQTSSIKDSTLIPPPFEQTIPSLNPDSGNQPRSRSQKRSDNGLAQPPLPQPGHLATEFPWMKEKKSAKKSNQGSPPAPISAPESSGGSPAEPPGLNDSSGGSRRLRTAYTNTQLLELEKEFHFNKYLCRPRRVEIAALLDLTERQVKVWFQNRRMKHKRQTQHKDPMDGDQSFSTMDDGDPTDDGEESPPYQSGLDSNDSFRDTDQYPPENPKQSSIGINQHQTSRKESSSSSPFFQTPTSEPEARIETIAVLQDKTNKPRIHLSRRIGC</sequence>
<dbReference type="InterPro" id="IPR020479">
    <property type="entry name" value="HD_metazoa"/>
</dbReference>
<feature type="compositionally biased region" description="Polar residues" evidence="13">
    <location>
        <begin position="1774"/>
        <end position="1784"/>
    </location>
</feature>
<feature type="compositionally biased region" description="Polar residues" evidence="13">
    <location>
        <begin position="704"/>
        <end position="716"/>
    </location>
</feature>
<evidence type="ECO:0000313" key="15">
    <source>
        <dbReference type="EMBL" id="CAH2301860.1"/>
    </source>
</evidence>
<comment type="similarity">
    <text evidence="9">Belongs to the Antp homeobox family. Proboscipedia subfamily.</text>
</comment>
<proteinExistence type="inferred from homology"/>
<feature type="region of interest" description="Disordered" evidence="13">
    <location>
        <begin position="1571"/>
        <end position="1665"/>
    </location>
</feature>
<dbReference type="PROSITE" id="PS00027">
    <property type="entry name" value="HOMEOBOX_1"/>
    <property type="match status" value="7"/>
</dbReference>
<dbReference type="SMART" id="SM00389">
    <property type="entry name" value="HOX"/>
    <property type="match status" value="7"/>
</dbReference>
<feature type="DNA-binding region" description="Homeobox" evidence="11">
    <location>
        <begin position="1664"/>
        <end position="1723"/>
    </location>
</feature>
<feature type="compositionally biased region" description="Polar residues" evidence="13">
    <location>
        <begin position="1083"/>
        <end position="1099"/>
    </location>
</feature>
<feature type="domain" description="Homeobox" evidence="14">
    <location>
        <begin position="143"/>
        <end position="203"/>
    </location>
</feature>
<dbReference type="FunFam" id="1.10.10.60:FF:000029">
    <property type="entry name" value="Homeobox protein Hox-D4"/>
    <property type="match status" value="1"/>
</dbReference>
<dbReference type="InterPro" id="IPR050296">
    <property type="entry name" value="Antp_homeobox"/>
</dbReference>
<feature type="domain" description="Homeobox" evidence="14">
    <location>
        <begin position="787"/>
        <end position="847"/>
    </location>
</feature>
<dbReference type="GO" id="GO:0000978">
    <property type="term" value="F:RNA polymerase II cis-regulatory region sequence-specific DNA binding"/>
    <property type="evidence" value="ECO:0007669"/>
    <property type="project" value="TreeGrafter"/>
</dbReference>
<dbReference type="GO" id="GO:0005634">
    <property type="term" value="C:nucleus"/>
    <property type="evidence" value="ECO:0007669"/>
    <property type="project" value="UniProtKB-SubCell"/>
</dbReference>
<dbReference type="SUPFAM" id="SSF46689">
    <property type="entry name" value="Homeodomain-like"/>
    <property type="match status" value="7"/>
</dbReference>
<feature type="compositionally biased region" description="Polar residues" evidence="13">
    <location>
        <begin position="1294"/>
        <end position="1312"/>
    </location>
</feature>
<dbReference type="InterPro" id="IPR009057">
    <property type="entry name" value="Homeodomain-like_sf"/>
</dbReference>
<dbReference type="FunFam" id="1.10.10.60:FF:000072">
    <property type="entry name" value="Homeobox protein Hox-B8"/>
    <property type="match status" value="1"/>
</dbReference>
<feature type="compositionally biased region" description="Low complexity" evidence="13">
    <location>
        <begin position="733"/>
        <end position="748"/>
    </location>
</feature>
<feature type="domain" description="Homeobox" evidence="14">
    <location>
        <begin position="524"/>
        <end position="584"/>
    </location>
</feature>
<dbReference type="FunFam" id="1.10.10.60:FF:000055">
    <property type="entry name" value="Homeobox protein Hox-A5"/>
    <property type="match status" value="1"/>
</dbReference>
<feature type="region of interest" description="Disordered" evidence="13">
    <location>
        <begin position="116"/>
        <end position="135"/>
    </location>
</feature>
<feature type="DNA-binding region" description="Homeobox" evidence="11">
    <location>
        <begin position="297"/>
        <end position="356"/>
    </location>
</feature>
<evidence type="ECO:0000259" key="14">
    <source>
        <dbReference type="PROSITE" id="PS50071"/>
    </source>
</evidence>
<name>A0AAD1SJN0_PELCU</name>
<feature type="DNA-binding region" description="Homeobox" evidence="11">
    <location>
        <begin position="1358"/>
        <end position="1417"/>
    </location>
</feature>
<evidence type="ECO:0000256" key="12">
    <source>
        <dbReference type="RuleBase" id="RU000682"/>
    </source>
</evidence>
<feature type="region of interest" description="Disordered" evidence="13">
    <location>
        <begin position="684"/>
        <end position="770"/>
    </location>
</feature>
<feature type="region of interest" description="Disordered" evidence="13">
    <location>
        <begin position="1413"/>
        <end position="1437"/>
    </location>
</feature>
<dbReference type="Proteomes" id="UP001295444">
    <property type="component" value="Chromosome 06"/>
</dbReference>
<evidence type="ECO:0000313" key="16">
    <source>
        <dbReference type="Proteomes" id="UP001295444"/>
    </source>
</evidence>
<feature type="compositionally biased region" description="Acidic residues" evidence="13">
    <location>
        <begin position="1739"/>
        <end position="1749"/>
    </location>
</feature>
<feature type="region of interest" description="Disordered" evidence="13">
    <location>
        <begin position="1021"/>
        <end position="1102"/>
    </location>
</feature>
<dbReference type="PROSITE" id="PS50071">
    <property type="entry name" value="HOMEOBOX_2"/>
    <property type="match status" value="7"/>
</dbReference>
<feature type="domain" description="Homeobox" evidence="14">
    <location>
        <begin position="295"/>
        <end position="355"/>
    </location>
</feature>
<keyword evidence="6 11" id="KW-0371">Homeobox</keyword>
<evidence type="ECO:0000256" key="10">
    <source>
        <dbReference type="ARBA" id="ARBA00038235"/>
    </source>
</evidence>
<feature type="compositionally biased region" description="Basic and acidic residues" evidence="13">
    <location>
        <begin position="204"/>
        <end position="243"/>
    </location>
</feature>
<protein>
    <submittedName>
        <fullName evidence="15">Homeobox Hox-B8 isoform X1</fullName>
    </submittedName>
</protein>
<feature type="compositionally biased region" description="Polar residues" evidence="13">
    <location>
        <begin position="1581"/>
        <end position="1595"/>
    </location>
</feature>
<evidence type="ECO:0000256" key="6">
    <source>
        <dbReference type="ARBA" id="ARBA00023155"/>
    </source>
</evidence>
<dbReference type="PRINTS" id="PR00024">
    <property type="entry name" value="HOMEOBOX"/>
</dbReference>
<feature type="compositionally biased region" description="Low complexity" evidence="13">
    <location>
        <begin position="116"/>
        <end position="132"/>
    </location>
</feature>
<dbReference type="Gene3D" id="1.10.10.60">
    <property type="entry name" value="Homeodomain-like"/>
    <property type="match status" value="7"/>
</dbReference>
<keyword evidence="4" id="KW-0805">Transcription regulation</keyword>
<evidence type="ECO:0000256" key="1">
    <source>
        <dbReference type="ARBA" id="ARBA00003263"/>
    </source>
</evidence>
<keyword evidence="8 11" id="KW-0539">Nucleus</keyword>
<dbReference type="FunFam" id="1.10.10.60:FF:000017">
    <property type="entry name" value="Homeobox protein antennapedia"/>
    <property type="match status" value="2"/>
</dbReference>
<evidence type="ECO:0000256" key="2">
    <source>
        <dbReference type="ARBA" id="ARBA00004123"/>
    </source>
</evidence>
<dbReference type="EMBL" id="OW240917">
    <property type="protein sequence ID" value="CAH2301860.1"/>
    <property type="molecule type" value="Genomic_DNA"/>
</dbReference>
<dbReference type="InterPro" id="IPR001356">
    <property type="entry name" value="HD"/>
</dbReference>
<comment type="function">
    <text evidence="1">Sequence-specific transcription factor which is part of a developmental regulatory system that provides cells with specific positional identities on the anterior-posterior axis.</text>
</comment>
<feature type="domain" description="Homeobox" evidence="14">
    <location>
        <begin position="1356"/>
        <end position="1416"/>
    </location>
</feature>
<organism evidence="15 16">
    <name type="scientific">Pelobates cultripes</name>
    <name type="common">Western spadefoot toad</name>
    <dbReference type="NCBI Taxonomy" id="61616"/>
    <lineage>
        <taxon>Eukaryota</taxon>
        <taxon>Metazoa</taxon>
        <taxon>Chordata</taxon>
        <taxon>Craniata</taxon>
        <taxon>Vertebrata</taxon>
        <taxon>Euteleostomi</taxon>
        <taxon>Amphibia</taxon>
        <taxon>Batrachia</taxon>
        <taxon>Anura</taxon>
        <taxon>Pelobatoidea</taxon>
        <taxon>Pelobatidae</taxon>
        <taxon>Pelobates</taxon>
    </lineage>
</organism>
<dbReference type="GO" id="GO:0009952">
    <property type="term" value="P:anterior/posterior pattern specification"/>
    <property type="evidence" value="ECO:0007669"/>
    <property type="project" value="TreeGrafter"/>
</dbReference>
<accession>A0AAD1SJN0</accession>
<feature type="DNA-binding region" description="Homeobox" evidence="11">
    <location>
        <begin position="145"/>
        <end position="204"/>
    </location>
</feature>
<dbReference type="PANTHER" id="PTHR45659:SF9">
    <property type="entry name" value="HOMEOBOX PROTEIN HOX-B6"/>
    <property type="match status" value="1"/>
</dbReference>
<keyword evidence="7" id="KW-0804">Transcription</keyword>
<feature type="domain" description="Homeobox" evidence="14">
    <location>
        <begin position="1132"/>
        <end position="1192"/>
    </location>
</feature>
<feature type="compositionally biased region" description="Basic and acidic residues" evidence="13">
    <location>
        <begin position="1414"/>
        <end position="1437"/>
    </location>
</feature>
<evidence type="ECO:0000256" key="5">
    <source>
        <dbReference type="ARBA" id="ARBA00023125"/>
    </source>
</evidence>
<evidence type="ECO:0000256" key="3">
    <source>
        <dbReference type="ARBA" id="ARBA00022473"/>
    </source>
</evidence>
<evidence type="ECO:0000256" key="7">
    <source>
        <dbReference type="ARBA" id="ARBA00023163"/>
    </source>
</evidence>
<evidence type="ECO:0000256" key="13">
    <source>
        <dbReference type="SAM" id="MobiDB-lite"/>
    </source>
</evidence>
<feature type="compositionally biased region" description="Low complexity" evidence="13">
    <location>
        <begin position="1642"/>
        <end position="1651"/>
    </location>
</feature>
<dbReference type="InterPro" id="IPR001827">
    <property type="entry name" value="Homeobox_Antennapedia_CS"/>
</dbReference>
<dbReference type="CDD" id="cd00086">
    <property type="entry name" value="homeodomain"/>
    <property type="match status" value="7"/>
</dbReference>
<keyword evidence="3" id="KW-0217">Developmental protein</keyword>
<dbReference type="FunFam" id="1.10.10.60:FF:000145">
    <property type="entry name" value="homeobox protein Hox-A2"/>
    <property type="match status" value="1"/>
</dbReference>
<dbReference type="FunFam" id="1.10.10.60:FF:000290">
    <property type="entry name" value="homeobox protein Hox-B3"/>
    <property type="match status" value="1"/>
</dbReference>
<keyword evidence="5 11" id="KW-0238">DNA-binding</keyword>
<feature type="domain" description="Homeobox" evidence="14">
    <location>
        <begin position="1662"/>
        <end position="1722"/>
    </location>
</feature>
<gene>
    <name evidence="15" type="ORF">PECUL_23A004063</name>
</gene>
<keyword evidence="16" id="KW-1185">Reference proteome</keyword>
<dbReference type="Pfam" id="PF00046">
    <property type="entry name" value="Homeodomain"/>
    <property type="match status" value="7"/>
</dbReference>
<dbReference type="PANTHER" id="PTHR45659">
    <property type="entry name" value="HOMEOBOX PROTEIN HOX"/>
    <property type="match status" value="1"/>
</dbReference>
<feature type="DNA-binding region" description="Homeobox" evidence="11">
    <location>
        <begin position="1134"/>
        <end position="1193"/>
    </location>
</feature>
<evidence type="ECO:0000256" key="11">
    <source>
        <dbReference type="PROSITE-ProRule" id="PRU00108"/>
    </source>
</evidence>
<feature type="region of interest" description="Disordered" evidence="13">
    <location>
        <begin position="1292"/>
        <end position="1361"/>
    </location>
</feature>
<dbReference type="GO" id="GO:0000981">
    <property type="term" value="F:DNA-binding transcription factor activity, RNA polymerase II-specific"/>
    <property type="evidence" value="ECO:0007669"/>
    <property type="project" value="InterPro"/>
</dbReference>
<feature type="compositionally biased region" description="Low complexity" evidence="13">
    <location>
        <begin position="1316"/>
        <end position="1331"/>
    </location>
</feature>
<reference evidence="15" key="1">
    <citation type="submission" date="2022-03" db="EMBL/GenBank/DDBJ databases">
        <authorList>
            <person name="Alioto T."/>
            <person name="Alioto T."/>
            <person name="Gomez Garrido J."/>
        </authorList>
    </citation>
    <scope>NUCLEOTIDE SEQUENCE</scope>
</reference>
<evidence type="ECO:0000256" key="8">
    <source>
        <dbReference type="ARBA" id="ARBA00023242"/>
    </source>
</evidence>